<dbReference type="KEGG" id="cmr:Cycma_1615"/>
<keyword evidence="5" id="KW-0663">Pyridoxal phosphate</keyword>
<evidence type="ECO:0000313" key="8">
    <source>
        <dbReference type="Proteomes" id="UP000001635"/>
    </source>
</evidence>
<dbReference type="NCBIfam" id="NF006569">
    <property type="entry name" value="PRK09082.1"/>
    <property type="match status" value="1"/>
</dbReference>
<dbReference type="InterPro" id="IPR004839">
    <property type="entry name" value="Aminotransferase_I/II_large"/>
</dbReference>
<gene>
    <name evidence="7" type="ordered locus">Cycma_1615</name>
</gene>
<dbReference type="eggNOG" id="COG0436">
    <property type="taxonomic scope" value="Bacteria"/>
</dbReference>
<dbReference type="Gene3D" id="3.40.640.10">
    <property type="entry name" value="Type I PLP-dependent aspartate aminotransferase-like (Major domain)"/>
    <property type="match status" value="1"/>
</dbReference>
<accession>G0J5R8</accession>
<comment type="similarity">
    <text evidence="2">Belongs to the class-I pyridoxal-phosphate-dependent aminotransferase family.</text>
</comment>
<dbReference type="InterPro" id="IPR015424">
    <property type="entry name" value="PyrdxlP-dep_Trfase"/>
</dbReference>
<sequence>MMTKAKNLPSKLPYVGTTIFTVMSKLATDEGAYNLSQGFPSFDCSPKLSELVCHYLKNGYNQYAPMSGAPVFRESIAEKTADVYGISYNPETEVTVTSGATEAIFCAVTAVVYPGDEVIVLEPAYDSYVPAIDLNGGVPVFVTLDAPDFKIDWEKVKAKISPKTKAILINTPHNPVGTVFSKEDLDCLAEIIRGKDIYIISDEVYEHIVFDGEVHHSMMTHPELKERSFICNSVGKTYHVTGWKIGYCLAPAALTKEFRRIHQYITFCTVSPMQFALADFLKLPEHYEALSDFYQRKRDRFNEALKASRFTFKPSKGSFFQIVSYEKITDEYDYDLAIRLTKEIKVASVPVSVFYKDKKDDKLLRFCFAKDDDILDKAAELLCKL</sequence>
<dbReference type="GO" id="GO:0030170">
    <property type="term" value="F:pyridoxal phosphate binding"/>
    <property type="evidence" value="ECO:0007669"/>
    <property type="project" value="InterPro"/>
</dbReference>
<keyword evidence="4 7" id="KW-0808">Transferase</keyword>
<dbReference type="GO" id="GO:0016212">
    <property type="term" value="F:kynurenine-oxoglutarate transaminase activity"/>
    <property type="evidence" value="ECO:0007669"/>
    <property type="project" value="TreeGrafter"/>
</dbReference>
<dbReference type="EMBL" id="CP002955">
    <property type="protein sequence ID" value="AEL25369.1"/>
    <property type="molecule type" value="Genomic_DNA"/>
</dbReference>
<reference evidence="8" key="1">
    <citation type="submission" date="2011-07" db="EMBL/GenBank/DDBJ databases">
        <title>The complete genome of Cyclobacterium marinum DSM 745.</title>
        <authorList>
            <person name="Lucas S."/>
            <person name="Han J."/>
            <person name="Lapidus A."/>
            <person name="Bruce D."/>
            <person name="Goodwin L."/>
            <person name="Pitluck S."/>
            <person name="Peters L."/>
            <person name="Kyrpides N."/>
            <person name="Mavromatis K."/>
            <person name="Ivanova N."/>
            <person name="Ovchinnikova G."/>
            <person name="Chertkov O."/>
            <person name="Detter J.C."/>
            <person name="Tapia R."/>
            <person name="Han C."/>
            <person name="Land M."/>
            <person name="Hauser L."/>
            <person name="Markowitz V."/>
            <person name="Cheng J.-F."/>
            <person name="Hugenholtz P."/>
            <person name="Woyke T."/>
            <person name="Wu D."/>
            <person name="Tindall B."/>
            <person name="Schuetze A."/>
            <person name="Brambilla E."/>
            <person name="Klenk H.-P."/>
            <person name="Eisen J.A."/>
        </authorList>
    </citation>
    <scope>NUCLEOTIDE SEQUENCE [LARGE SCALE GENOMIC DNA]</scope>
    <source>
        <strain evidence="8">ATCC 25205 / DSM 745 / LMG 13164 / NCIMB 1802</strain>
    </source>
</reference>
<dbReference type="InterPro" id="IPR015422">
    <property type="entry name" value="PyrdxlP-dep_Trfase_small"/>
</dbReference>
<name>G0J5R8_CYCMS</name>
<dbReference type="SUPFAM" id="SSF53383">
    <property type="entry name" value="PLP-dependent transferases"/>
    <property type="match status" value="1"/>
</dbReference>
<keyword evidence="8" id="KW-1185">Reference proteome</keyword>
<evidence type="ECO:0000259" key="6">
    <source>
        <dbReference type="Pfam" id="PF00155"/>
    </source>
</evidence>
<dbReference type="FunFam" id="3.40.640.10:FF:000033">
    <property type="entry name" value="Aspartate aminotransferase"/>
    <property type="match status" value="1"/>
</dbReference>
<evidence type="ECO:0000313" key="7">
    <source>
        <dbReference type="EMBL" id="AEL25369.1"/>
    </source>
</evidence>
<dbReference type="GO" id="GO:0005737">
    <property type="term" value="C:cytoplasm"/>
    <property type="evidence" value="ECO:0007669"/>
    <property type="project" value="TreeGrafter"/>
</dbReference>
<evidence type="ECO:0000256" key="3">
    <source>
        <dbReference type="ARBA" id="ARBA00022576"/>
    </source>
</evidence>
<organism evidence="7 8">
    <name type="scientific">Cyclobacterium marinum (strain ATCC 25205 / DSM 745 / LMG 13164 / NCIMB 1802)</name>
    <name type="common">Flectobacillus marinus</name>
    <dbReference type="NCBI Taxonomy" id="880070"/>
    <lineage>
        <taxon>Bacteria</taxon>
        <taxon>Pseudomonadati</taxon>
        <taxon>Bacteroidota</taxon>
        <taxon>Cytophagia</taxon>
        <taxon>Cytophagales</taxon>
        <taxon>Cyclobacteriaceae</taxon>
        <taxon>Cyclobacterium</taxon>
    </lineage>
</organism>
<dbReference type="STRING" id="880070.Cycma_1615"/>
<dbReference type="InterPro" id="IPR015421">
    <property type="entry name" value="PyrdxlP-dep_Trfase_major"/>
</dbReference>
<feature type="domain" description="Aminotransferase class I/classII large" evidence="6">
    <location>
        <begin position="34"/>
        <end position="380"/>
    </location>
</feature>
<proteinExistence type="inferred from homology"/>
<dbReference type="CDD" id="cd00609">
    <property type="entry name" value="AAT_like"/>
    <property type="match status" value="1"/>
</dbReference>
<evidence type="ECO:0000256" key="2">
    <source>
        <dbReference type="ARBA" id="ARBA00007441"/>
    </source>
</evidence>
<comment type="cofactor">
    <cofactor evidence="1">
        <name>pyridoxal 5'-phosphate</name>
        <dbReference type="ChEBI" id="CHEBI:597326"/>
    </cofactor>
</comment>
<dbReference type="Gene3D" id="3.90.1150.10">
    <property type="entry name" value="Aspartate Aminotransferase, domain 1"/>
    <property type="match status" value="1"/>
</dbReference>
<protein>
    <submittedName>
        <fullName evidence="7">Aminotransferase class I and II</fullName>
    </submittedName>
</protein>
<evidence type="ECO:0000256" key="1">
    <source>
        <dbReference type="ARBA" id="ARBA00001933"/>
    </source>
</evidence>
<keyword evidence="3 7" id="KW-0032">Aminotransferase</keyword>
<dbReference type="PANTHER" id="PTHR43807">
    <property type="entry name" value="FI04487P"/>
    <property type="match status" value="1"/>
</dbReference>
<dbReference type="AlphaFoldDB" id="G0J5R8"/>
<dbReference type="Proteomes" id="UP000001635">
    <property type="component" value="Chromosome"/>
</dbReference>
<dbReference type="HOGENOM" id="CLU_017584_4_0_10"/>
<dbReference type="NCBIfam" id="NF009079">
    <property type="entry name" value="PRK12414.1"/>
    <property type="match status" value="1"/>
</dbReference>
<dbReference type="RefSeq" id="WP_014019664.1">
    <property type="nucleotide sequence ID" value="NC_015914.1"/>
</dbReference>
<dbReference type="Pfam" id="PF00155">
    <property type="entry name" value="Aminotran_1_2"/>
    <property type="match status" value="1"/>
</dbReference>
<evidence type="ECO:0000256" key="5">
    <source>
        <dbReference type="ARBA" id="ARBA00022898"/>
    </source>
</evidence>
<dbReference type="InterPro" id="IPR051326">
    <property type="entry name" value="Kynurenine-oxoglutarate_AT"/>
</dbReference>
<dbReference type="PANTHER" id="PTHR43807:SF20">
    <property type="entry name" value="FI04487P"/>
    <property type="match status" value="1"/>
</dbReference>
<evidence type="ECO:0000256" key="4">
    <source>
        <dbReference type="ARBA" id="ARBA00022679"/>
    </source>
</evidence>